<dbReference type="Pfam" id="PF01546">
    <property type="entry name" value="Peptidase_M20"/>
    <property type="match status" value="1"/>
</dbReference>
<dbReference type="InterPro" id="IPR011650">
    <property type="entry name" value="Peptidase_M20_dimer"/>
</dbReference>
<dbReference type="NCBIfam" id="TIGR01879">
    <property type="entry name" value="hydantase"/>
    <property type="match status" value="1"/>
</dbReference>
<feature type="binding site" evidence="3">
    <location>
        <position position="194"/>
    </location>
    <ligand>
        <name>Zn(2+)</name>
        <dbReference type="ChEBI" id="CHEBI:29105"/>
        <label>1</label>
    </ligand>
</feature>
<dbReference type="PIRSF" id="PIRSF001235">
    <property type="entry name" value="Amidase_carbamoylase"/>
    <property type="match status" value="1"/>
</dbReference>
<dbReference type="Proteomes" id="UP000278542">
    <property type="component" value="Unassembled WGS sequence"/>
</dbReference>
<feature type="binding site" evidence="3">
    <location>
        <position position="94"/>
    </location>
    <ligand>
        <name>Zn(2+)</name>
        <dbReference type="ChEBI" id="CHEBI:29105"/>
        <label>2</label>
    </ligand>
</feature>
<evidence type="ECO:0000256" key="3">
    <source>
        <dbReference type="PIRSR" id="PIRSR001235-1"/>
    </source>
</evidence>
<dbReference type="PANTHER" id="PTHR32494:SF5">
    <property type="entry name" value="ALLANTOATE AMIDOHYDROLASE"/>
    <property type="match status" value="1"/>
</dbReference>
<feature type="binding site" evidence="4">
    <location>
        <position position="219"/>
    </location>
    <ligand>
        <name>allantoate</name>
        <dbReference type="ChEBI" id="CHEBI:17536"/>
    </ligand>
</feature>
<dbReference type="RefSeq" id="WP_121145325.1">
    <property type="nucleotide sequence ID" value="NZ_RBWY01000003.1"/>
</dbReference>
<dbReference type="EMBL" id="RBWY01000003">
    <property type="protein sequence ID" value="RKS85170.1"/>
    <property type="molecule type" value="Genomic_DNA"/>
</dbReference>
<keyword evidence="2 6" id="KW-0378">Hydrolase</keyword>
<feature type="binding site" evidence="3">
    <location>
        <position position="127"/>
    </location>
    <ligand>
        <name>Zn(2+)</name>
        <dbReference type="ChEBI" id="CHEBI:29105"/>
        <label>2</label>
    </ligand>
</feature>
<dbReference type="OrthoDB" id="9808195at2"/>
<dbReference type="Gene3D" id="3.40.630.10">
    <property type="entry name" value="Zn peptidases"/>
    <property type="match status" value="1"/>
</dbReference>
<dbReference type="InterPro" id="IPR036264">
    <property type="entry name" value="Bact_exopeptidase_dim_dom"/>
</dbReference>
<name>A0A495RD20_9GAMM</name>
<dbReference type="AlphaFoldDB" id="A0A495RD20"/>
<dbReference type="InterPro" id="IPR002933">
    <property type="entry name" value="Peptidase_M20"/>
</dbReference>
<keyword evidence="7" id="KW-1185">Reference proteome</keyword>
<dbReference type="Gene3D" id="3.30.70.360">
    <property type="match status" value="1"/>
</dbReference>
<feature type="binding site" evidence="3">
    <location>
        <position position="94"/>
    </location>
    <ligand>
        <name>Zn(2+)</name>
        <dbReference type="ChEBI" id="CHEBI:29105"/>
        <label>1</label>
    </ligand>
</feature>
<evidence type="ECO:0000313" key="6">
    <source>
        <dbReference type="EMBL" id="RKS85170.1"/>
    </source>
</evidence>
<comment type="similarity">
    <text evidence="1">Belongs to the peptidase M20 family.</text>
</comment>
<accession>A0A495RD20</accession>
<dbReference type="InterPro" id="IPR010158">
    <property type="entry name" value="Amidase_Cbmase"/>
</dbReference>
<dbReference type="SUPFAM" id="SSF55031">
    <property type="entry name" value="Bacterial exopeptidase dimerisation domain"/>
    <property type="match status" value="1"/>
</dbReference>
<dbReference type="NCBIfam" id="NF006771">
    <property type="entry name" value="PRK09290.1-5"/>
    <property type="match status" value="1"/>
</dbReference>
<sequence length="415" mass="44988">MSAKLTLSQLNALFDHLSTFSTSNHEKGTTRLAYSQVDEQAHEYLITKMKTLGLTVRQDAAGNVFARLAGFEPQLPAVGTGSHIDTVPLGGNYDGVAGVLSGIYALSQFEPGQLKRSLEVVIFRAEESSRFGFSCIGSKILAGQVDAESWRKNKDSSNEDIFQVLDRTRYSSEAVLNQQCELANDYFAAFVELHIEQGKCLEAANKQIGIVTGIAAPIRFCVTVKGHADHSGATPMNQRQDALVASVAIIADIHLAACKESCYGTVGTVGKLDVVPNSMNVIPGEVTFFVDIRGVELDSMLRVEQSMQAAIQKASFDTGTDISVRNISRENPVKLDLNIAKTIEQICLEKEIAYMTMLSGAGHDTMKMASKFPSSMIFIPSVLGISHHVDEFSQFEDIALGAELLKQTLAVLASE</sequence>
<evidence type="ECO:0000256" key="4">
    <source>
        <dbReference type="PIRSR" id="PIRSR001235-2"/>
    </source>
</evidence>
<protein>
    <submittedName>
        <fullName evidence="6">N-carbamoyl-L-amino-acid hydrolase</fullName>
    </submittedName>
</protein>
<feature type="binding site" evidence="3">
    <location>
        <position position="387"/>
    </location>
    <ligand>
        <name>Zn(2+)</name>
        <dbReference type="ChEBI" id="CHEBI:29105"/>
        <label>2</label>
    </ligand>
</feature>
<dbReference type="CDD" id="cd03884">
    <property type="entry name" value="M20_bAS"/>
    <property type="match status" value="1"/>
</dbReference>
<evidence type="ECO:0000313" key="7">
    <source>
        <dbReference type="Proteomes" id="UP000278542"/>
    </source>
</evidence>
<comment type="cofactor">
    <cofactor evidence="3">
        <name>Zn(2+)</name>
        <dbReference type="ChEBI" id="CHEBI:29105"/>
    </cofactor>
    <text evidence="3">Binds 2 Zn(2+) ions per subunit.</text>
</comment>
<proteinExistence type="inferred from homology"/>
<dbReference type="PANTHER" id="PTHR32494">
    <property type="entry name" value="ALLANTOATE DEIMINASE-RELATED"/>
    <property type="match status" value="1"/>
</dbReference>
<reference evidence="6 7" key="1">
    <citation type="submission" date="2018-10" db="EMBL/GenBank/DDBJ databases">
        <title>Genomic Encyclopedia of Type Strains, Phase IV (KMG-IV): sequencing the most valuable type-strain genomes for metagenomic binning, comparative biology and taxonomic classification.</title>
        <authorList>
            <person name="Goeker M."/>
        </authorList>
    </citation>
    <scope>NUCLEOTIDE SEQUENCE [LARGE SCALE GENOMIC DNA]</scope>
    <source>
        <strain evidence="6 7">DSM 22228</strain>
    </source>
</reference>
<feature type="domain" description="Peptidase M20 dimerisation" evidence="5">
    <location>
        <begin position="221"/>
        <end position="314"/>
    </location>
</feature>
<feature type="binding site" evidence="3">
    <location>
        <position position="83"/>
    </location>
    <ligand>
        <name>Zn(2+)</name>
        <dbReference type="ChEBI" id="CHEBI:29105"/>
        <label>1</label>
    </ligand>
</feature>
<dbReference type="SUPFAM" id="SSF53187">
    <property type="entry name" value="Zn-dependent exopeptidases"/>
    <property type="match status" value="1"/>
</dbReference>
<keyword evidence="3" id="KW-0862">Zinc</keyword>
<dbReference type="GO" id="GO:0016813">
    <property type="term" value="F:hydrolase activity, acting on carbon-nitrogen (but not peptide) bonds, in linear amidines"/>
    <property type="evidence" value="ECO:0007669"/>
    <property type="project" value="InterPro"/>
</dbReference>
<keyword evidence="3" id="KW-0479">Metal-binding</keyword>
<dbReference type="Pfam" id="PF07687">
    <property type="entry name" value="M20_dimer"/>
    <property type="match status" value="1"/>
</dbReference>
<organism evidence="6 7">
    <name type="scientific">Orbus hercynius</name>
    <dbReference type="NCBI Taxonomy" id="593135"/>
    <lineage>
        <taxon>Bacteria</taxon>
        <taxon>Pseudomonadati</taxon>
        <taxon>Pseudomonadota</taxon>
        <taxon>Gammaproteobacteria</taxon>
        <taxon>Orbales</taxon>
        <taxon>Orbaceae</taxon>
        <taxon>Orbus</taxon>
    </lineage>
</organism>
<gene>
    <name evidence="6" type="ORF">DES39_1679</name>
</gene>
<evidence type="ECO:0000256" key="2">
    <source>
        <dbReference type="ARBA" id="ARBA00022801"/>
    </source>
</evidence>
<feature type="binding site" evidence="4">
    <location>
        <position position="280"/>
    </location>
    <ligand>
        <name>allantoate</name>
        <dbReference type="ChEBI" id="CHEBI:17536"/>
    </ligand>
</feature>
<comment type="caution">
    <text evidence="6">The sequence shown here is derived from an EMBL/GenBank/DDBJ whole genome shotgun (WGS) entry which is preliminary data.</text>
</comment>
<evidence type="ECO:0000256" key="1">
    <source>
        <dbReference type="ARBA" id="ARBA00006153"/>
    </source>
</evidence>
<evidence type="ECO:0000259" key="5">
    <source>
        <dbReference type="Pfam" id="PF07687"/>
    </source>
</evidence>
<feature type="binding site" evidence="4">
    <location>
        <position position="293"/>
    </location>
    <ligand>
        <name>allantoate</name>
        <dbReference type="ChEBI" id="CHEBI:17536"/>
    </ligand>
</feature>
<dbReference type="GO" id="GO:0046872">
    <property type="term" value="F:metal ion binding"/>
    <property type="evidence" value="ECO:0007669"/>
    <property type="project" value="UniProtKB-KW"/>
</dbReference>